<comment type="caution">
    <text evidence="1">The sequence shown here is derived from an EMBL/GenBank/DDBJ whole genome shotgun (WGS) entry which is preliminary data.</text>
</comment>
<evidence type="ECO:0000313" key="2">
    <source>
        <dbReference type="Proteomes" id="UP000554482"/>
    </source>
</evidence>
<keyword evidence="2" id="KW-1185">Reference proteome</keyword>
<evidence type="ECO:0000313" key="1">
    <source>
        <dbReference type="EMBL" id="KAF5200404.1"/>
    </source>
</evidence>
<dbReference type="OrthoDB" id="1915358at2759"/>
<protein>
    <submittedName>
        <fullName evidence="1">Uncharacterized protein</fullName>
    </submittedName>
</protein>
<name>A0A7J6WSP9_THATH</name>
<reference evidence="1 2" key="1">
    <citation type="submission" date="2020-06" db="EMBL/GenBank/DDBJ databases">
        <title>Transcriptomic and genomic resources for Thalictrum thalictroides and T. hernandezii: Facilitating candidate gene discovery in an emerging model plant lineage.</title>
        <authorList>
            <person name="Arias T."/>
            <person name="Riano-Pachon D.M."/>
            <person name="Di Stilio V.S."/>
        </authorList>
    </citation>
    <scope>NUCLEOTIDE SEQUENCE [LARGE SCALE GENOMIC DNA]</scope>
    <source>
        <strain evidence="2">cv. WT478/WT964</strain>
        <tissue evidence="1">Leaves</tissue>
    </source>
</reference>
<gene>
    <name evidence="1" type="ORF">FRX31_010006</name>
</gene>
<dbReference type="Proteomes" id="UP000554482">
    <property type="component" value="Unassembled WGS sequence"/>
</dbReference>
<accession>A0A7J6WSP9</accession>
<dbReference type="AlphaFoldDB" id="A0A7J6WSP9"/>
<organism evidence="1 2">
    <name type="scientific">Thalictrum thalictroides</name>
    <name type="common">Rue-anemone</name>
    <name type="synonym">Anemone thalictroides</name>
    <dbReference type="NCBI Taxonomy" id="46969"/>
    <lineage>
        <taxon>Eukaryota</taxon>
        <taxon>Viridiplantae</taxon>
        <taxon>Streptophyta</taxon>
        <taxon>Embryophyta</taxon>
        <taxon>Tracheophyta</taxon>
        <taxon>Spermatophyta</taxon>
        <taxon>Magnoliopsida</taxon>
        <taxon>Ranunculales</taxon>
        <taxon>Ranunculaceae</taxon>
        <taxon>Thalictroideae</taxon>
        <taxon>Thalictrum</taxon>
    </lineage>
</organism>
<sequence length="147" mass="16779">MEKERTEGLMWGTELSADTKKEYGEHVISVLNAVHNVRELTLSPWLLEVVPSPPVAQLERVSLQFINLRNLKLKTWLCDDSIHAITYLLNISSNVETLIVELKLRDICINDGLMAIRYPRIRMHKCDDLSGNFAEECFGVGENGFHL</sequence>
<proteinExistence type="predicted"/>
<dbReference type="EMBL" id="JABWDY010010781">
    <property type="protein sequence ID" value="KAF5200404.1"/>
    <property type="molecule type" value="Genomic_DNA"/>
</dbReference>